<reference evidence="2 3" key="1">
    <citation type="submission" date="2020-02" db="EMBL/GenBank/DDBJ databases">
        <authorList>
            <person name="Ma Q."/>
            <person name="Huang Y."/>
            <person name="Song X."/>
            <person name="Pei D."/>
        </authorList>
    </citation>
    <scope>NUCLEOTIDE SEQUENCE [LARGE SCALE GENOMIC DNA]</scope>
    <source>
        <strain evidence="2">Sxm20200214</strain>
        <tissue evidence="2">Leaf</tissue>
    </source>
</reference>
<accession>A0A8X7SIX3</accession>
<feature type="region of interest" description="Disordered" evidence="1">
    <location>
        <begin position="1"/>
        <end position="22"/>
    </location>
</feature>
<comment type="caution">
    <text evidence="2">The sequence shown here is derived from an EMBL/GenBank/DDBJ whole genome shotgun (WGS) entry which is preliminary data.</text>
</comment>
<protein>
    <submittedName>
        <fullName evidence="2">Uncharacterized protein</fullName>
    </submittedName>
</protein>
<sequence length="136" mass="15315">MEEQRGEDTNTLTDEGPLYNEEEMNRIADQYAGVEMDEGILEEDDLLDDLSPDTNNKDINPKRISPPKSMMAKRESHAKVAEKGRTESLEASRPQGQMEKSAIARRDELSTKNRKVPSQQVRRIGTRSPKSKGITA</sequence>
<evidence type="ECO:0000313" key="2">
    <source>
        <dbReference type="EMBL" id="KAG2307385.1"/>
    </source>
</evidence>
<proteinExistence type="predicted"/>
<feature type="compositionally biased region" description="Basic and acidic residues" evidence="1">
    <location>
        <begin position="102"/>
        <end position="111"/>
    </location>
</feature>
<name>A0A8X7SIX3_BRACI</name>
<dbReference type="Proteomes" id="UP000886595">
    <property type="component" value="Unassembled WGS sequence"/>
</dbReference>
<organism evidence="2 3">
    <name type="scientific">Brassica carinata</name>
    <name type="common">Ethiopian mustard</name>
    <name type="synonym">Abyssinian cabbage</name>
    <dbReference type="NCBI Taxonomy" id="52824"/>
    <lineage>
        <taxon>Eukaryota</taxon>
        <taxon>Viridiplantae</taxon>
        <taxon>Streptophyta</taxon>
        <taxon>Embryophyta</taxon>
        <taxon>Tracheophyta</taxon>
        <taxon>Spermatophyta</taxon>
        <taxon>Magnoliopsida</taxon>
        <taxon>eudicotyledons</taxon>
        <taxon>Gunneridae</taxon>
        <taxon>Pentapetalae</taxon>
        <taxon>rosids</taxon>
        <taxon>malvids</taxon>
        <taxon>Brassicales</taxon>
        <taxon>Brassicaceae</taxon>
        <taxon>Brassiceae</taxon>
        <taxon>Brassica</taxon>
    </lineage>
</organism>
<dbReference type="EMBL" id="JAAMPC010000006">
    <property type="protein sequence ID" value="KAG2307385.1"/>
    <property type="molecule type" value="Genomic_DNA"/>
</dbReference>
<evidence type="ECO:0000256" key="1">
    <source>
        <dbReference type="SAM" id="MobiDB-lite"/>
    </source>
</evidence>
<feature type="region of interest" description="Disordered" evidence="1">
    <location>
        <begin position="37"/>
        <end position="136"/>
    </location>
</feature>
<keyword evidence="3" id="KW-1185">Reference proteome</keyword>
<evidence type="ECO:0000313" key="3">
    <source>
        <dbReference type="Proteomes" id="UP000886595"/>
    </source>
</evidence>
<dbReference type="AlphaFoldDB" id="A0A8X7SIX3"/>
<gene>
    <name evidence="2" type="ORF">Bca52824_027133</name>
</gene>
<feature type="compositionally biased region" description="Acidic residues" evidence="1">
    <location>
        <begin position="37"/>
        <end position="51"/>
    </location>
</feature>
<feature type="compositionally biased region" description="Basic and acidic residues" evidence="1">
    <location>
        <begin position="72"/>
        <end position="90"/>
    </location>
</feature>